<reference evidence="3" key="1">
    <citation type="submission" date="2014-11" db="EMBL/GenBank/DDBJ databases">
        <authorList>
            <person name="Malar M.C."/>
            <person name="Sen D."/>
            <person name="Tripathy S."/>
        </authorList>
    </citation>
    <scope>NUCLEOTIDE SEQUENCE</scope>
    <source>
        <strain evidence="3">BDU141951</strain>
    </source>
</reference>
<organism evidence="3">
    <name type="scientific">Lyngbya confervoides BDU141951</name>
    <dbReference type="NCBI Taxonomy" id="1574623"/>
    <lineage>
        <taxon>Bacteria</taxon>
        <taxon>Bacillati</taxon>
        <taxon>Cyanobacteriota</taxon>
        <taxon>Cyanophyceae</taxon>
        <taxon>Oscillatoriophycideae</taxon>
        <taxon>Oscillatoriales</taxon>
        <taxon>Microcoleaceae</taxon>
        <taxon>Lyngbya</taxon>
    </lineage>
</organism>
<feature type="compositionally biased region" description="Low complexity" evidence="1">
    <location>
        <begin position="316"/>
        <end position="330"/>
    </location>
</feature>
<feature type="region of interest" description="Disordered" evidence="1">
    <location>
        <begin position="173"/>
        <end position="235"/>
    </location>
</feature>
<keyword evidence="2" id="KW-1133">Transmembrane helix</keyword>
<feature type="compositionally biased region" description="Low complexity" evidence="1">
    <location>
        <begin position="222"/>
        <end position="235"/>
    </location>
</feature>
<evidence type="ECO:0000256" key="1">
    <source>
        <dbReference type="SAM" id="MobiDB-lite"/>
    </source>
</evidence>
<dbReference type="AlphaFoldDB" id="A0A0C1Y1B0"/>
<feature type="transmembrane region" description="Helical" evidence="2">
    <location>
        <begin position="66"/>
        <end position="87"/>
    </location>
</feature>
<keyword evidence="2" id="KW-0472">Membrane</keyword>
<name>A0A0C1Y1B0_9CYAN</name>
<feature type="compositionally biased region" description="Pro residues" evidence="1">
    <location>
        <begin position="179"/>
        <end position="191"/>
    </location>
</feature>
<comment type="caution">
    <text evidence="3">The sequence shown here is derived from an EMBL/GenBank/DDBJ whole genome shotgun (WGS) entry which is preliminary data.</text>
</comment>
<protein>
    <submittedName>
        <fullName evidence="3">Uncharacterized protein</fullName>
    </submittedName>
</protein>
<gene>
    <name evidence="3" type="ORF">QQ91_006090</name>
</gene>
<dbReference type="EMBL" id="JTHE02000003">
    <property type="protein sequence ID" value="NEV66681.1"/>
    <property type="molecule type" value="Genomic_DNA"/>
</dbReference>
<accession>A0A0C1Y1B0</accession>
<sequence>MSAMLLLLLFFLGVLLSFIGGIIGVVDAFRVSTLWGVLALLVPFALLVFCIKFWRERKWARNSLIMSLLGLLAMVLPIPLGGGLAALTARNSLEQQDDDFVIEGDGVEVPSDAVVVPDSATEGETPTGEGEAELFEEAMLPGLPTAAEIARAELLPSTDPNERFNEINKERNDPYAFVPIPPPPAAPPPAPENGGTSPENQPNAGGGGGGISPTQPGGGQNNNGTTTPPTELPELPEPTVVASQVQVTGVARVNGESFAIVKAPNEPTSRYVRVGDRIANGTVLVKRIENPAGSAPVVVLEERGQEIALPVGSNVSPDGAPGDDGGSTAAVAAVPLLPPAQPVSSFQ</sequence>
<evidence type="ECO:0000313" key="3">
    <source>
        <dbReference type="EMBL" id="NEV66681.1"/>
    </source>
</evidence>
<keyword evidence="2" id="KW-0812">Transmembrane</keyword>
<feature type="transmembrane region" description="Helical" evidence="2">
    <location>
        <begin position="34"/>
        <end position="54"/>
    </location>
</feature>
<feature type="compositionally biased region" description="Gly residues" evidence="1">
    <location>
        <begin position="204"/>
        <end position="221"/>
    </location>
</feature>
<proteinExistence type="predicted"/>
<reference evidence="3" key="3">
    <citation type="submission" date="2020-02" db="EMBL/GenBank/DDBJ databases">
        <authorList>
            <person name="Sarangi A.N."/>
            <person name="Ghosh S."/>
            <person name="Mukherjee M."/>
            <person name="Tripathy S."/>
        </authorList>
    </citation>
    <scope>NUCLEOTIDE SEQUENCE</scope>
    <source>
        <strain evidence="3">BDU141951</strain>
    </source>
</reference>
<evidence type="ECO:0000256" key="2">
    <source>
        <dbReference type="SAM" id="Phobius"/>
    </source>
</evidence>
<reference evidence="3" key="2">
    <citation type="journal article" date="2015" name="Genome Announc.">
        <title>Draft Genome Sequence of Filamentous Marine Cyanobacterium Lyngbya confervoides Strain BDU141951.</title>
        <authorList>
            <person name="Chandrababunaidu M.M."/>
            <person name="Sen D."/>
            <person name="Tripathy S."/>
        </authorList>
    </citation>
    <scope>NUCLEOTIDE SEQUENCE</scope>
    <source>
        <strain evidence="3">BDU141951</strain>
    </source>
</reference>
<feature type="region of interest" description="Disordered" evidence="1">
    <location>
        <begin position="310"/>
        <end position="330"/>
    </location>
</feature>